<keyword evidence="1" id="KW-0732">Signal</keyword>
<dbReference type="EMBL" id="CP028811">
    <property type="protein sequence ID" value="AWA30872.1"/>
    <property type="molecule type" value="Genomic_DNA"/>
</dbReference>
<keyword evidence="3" id="KW-1185">Reference proteome</keyword>
<evidence type="ECO:0000256" key="1">
    <source>
        <dbReference type="SAM" id="SignalP"/>
    </source>
</evidence>
<name>A0A2S0RJI0_9FLAO</name>
<proteinExistence type="predicted"/>
<evidence type="ECO:0008006" key="4">
    <source>
        <dbReference type="Google" id="ProtNLM"/>
    </source>
</evidence>
<reference evidence="2 3" key="1">
    <citation type="submission" date="2018-04" db="EMBL/GenBank/DDBJ databases">
        <title>Genome sequencing of Flavobacterium sp. HYN0048.</title>
        <authorList>
            <person name="Yi H."/>
            <person name="Baek C."/>
        </authorList>
    </citation>
    <scope>NUCLEOTIDE SEQUENCE [LARGE SCALE GENOMIC DNA]</scope>
    <source>
        <strain evidence="2 3">HYN0048</strain>
    </source>
</reference>
<dbReference type="AlphaFoldDB" id="A0A2S0RJI0"/>
<gene>
    <name evidence="2" type="ORF">HYN48_12725</name>
</gene>
<feature type="chain" id="PRO_5015460431" description="Lipocalin-like domain-containing protein" evidence="1">
    <location>
        <begin position="24"/>
        <end position="126"/>
    </location>
</feature>
<dbReference type="RefSeq" id="WP_108372287.1">
    <property type="nucleotide sequence ID" value="NZ_CP028811.1"/>
</dbReference>
<dbReference type="KEGG" id="fmg:HYN48_12725"/>
<evidence type="ECO:0000313" key="3">
    <source>
        <dbReference type="Proteomes" id="UP000244193"/>
    </source>
</evidence>
<sequence length="126" mass="13693">MKKTYPYLAALLLCSFFSIGSHAQSNVKELVIGCWKIDSVNSPETGAQMDLPDGASSIVCLKKDGRFTTTTGSMTVEGDYKISEDGKTMTQSMDGGMQDEGEISVTDTALEIKTSEVIIKLKRIKE</sequence>
<evidence type="ECO:0000313" key="2">
    <source>
        <dbReference type="EMBL" id="AWA30872.1"/>
    </source>
</evidence>
<dbReference type="Proteomes" id="UP000244193">
    <property type="component" value="Chromosome"/>
</dbReference>
<organism evidence="2 3">
    <name type="scientific">Flavobacterium magnum</name>
    <dbReference type="NCBI Taxonomy" id="2162713"/>
    <lineage>
        <taxon>Bacteria</taxon>
        <taxon>Pseudomonadati</taxon>
        <taxon>Bacteroidota</taxon>
        <taxon>Flavobacteriia</taxon>
        <taxon>Flavobacteriales</taxon>
        <taxon>Flavobacteriaceae</taxon>
        <taxon>Flavobacterium</taxon>
    </lineage>
</organism>
<feature type="signal peptide" evidence="1">
    <location>
        <begin position="1"/>
        <end position="23"/>
    </location>
</feature>
<protein>
    <recommendedName>
        <fullName evidence="4">Lipocalin-like domain-containing protein</fullName>
    </recommendedName>
</protein>
<accession>A0A2S0RJI0</accession>
<dbReference type="OrthoDB" id="1361061at2"/>